<dbReference type="InterPro" id="IPR052996">
    <property type="entry name" value="Carb_Metab_Mutarotase"/>
</dbReference>
<proteinExistence type="predicted"/>
<dbReference type="PANTHER" id="PTHR43239:SF1">
    <property type="entry name" value="UPF0734 PROTEIN DDB_G0273871_DDB_G0273177"/>
    <property type="match status" value="1"/>
</dbReference>
<protein>
    <submittedName>
        <fullName evidence="1">L-fucose mutarotase</fullName>
        <ecNumber evidence="1">5.1.3.29</ecNumber>
    </submittedName>
</protein>
<dbReference type="Gene3D" id="3.30.70.100">
    <property type="match status" value="1"/>
</dbReference>
<evidence type="ECO:0000313" key="2">
    <source>
        <dbReference type="Proteomes" id="UP001228059"/>
    </source>
</evidence>
<evidence type="ECO:0000313" key="1">
    <source>
        <dbReference type="EMBL" id="WIX06794.1"/>
    </source>
</evidence>
<reference evidence="1 2" key="1">
    <citation type="submission" date="2023-05" db="EMBL/GenBank/DDBJ databases">
        <title>Complete Genome Resource of Xanthomonas oryzae pv. leersiae Strain YNJC Isolated From Plateau Japonica Rice in Southwest China.</title>
        <authorList>
            <person name="Aa X."/>
            <person name="Mei L."/>
            <person name="Liu P."/>
            <person name="Yang Y."/>
            <person name="Tang C."/>
            <person name="Zhang F."/>
            <person name="Dong C."/>
            <person name="Wang B."/>
            <person name="Chen X."/>
            <person name="Dai L."/>
        </authorList>
    </citation>
    <scope>NUCLEOTIDE SEQUENCE [LARGE SCALE GENOMIC DNA]</scope>
    <source>
        <strain evidence="1 2">YNJC</strain>
    </source>
</reference>
<dbReference type="RefSeq" id="WP_241442372.1">
    <property type="nucleotide sequence ID" value="NZ_CP127225.1"/>
</dbReference>
<accession>A0AAJ6GU26</accession>
<dbReference type="AlphaFoldDB" id="A0AAJ6GU26"/>
<dbReference type="SUPFAM" id="SSF54909">
    <property type="entry name" value="Dimeric alpha+beta barrel"/>
    <property type="match status" value="1"/>
</dbReference>
<dbReference type="Pfam" id="PF05336">
    <property type="entry name" value="rhaM"/>
    <property type="match status" value="1"/>
</dbReference>
<dbReference type="PANTHER" id="PTHR43239">
    <property type="entry name" value="UPF0734 PROTEIN DDB_G0273871/DDB_G0273177"/>
    <property type="match status" value="1"/>
</dbReference>
<organism evidence="1 2">
    <name type="scientific">Xanthomonas oryzae pv. leersiae</name>
    <dbReference type="NCBI Taxonomy" id="3112258"/>
    <lineage>
        <taxon>Bacteria</taxon>
        <taxon>Pseudomonadati</taxon>
        <taxon>Pseudomonadota</taxon>
        <taxon>Gammaproteobacteria</taxon>
        <taxon>Lysobacterales</taxon>
        <taxon>Lysobacteraceae</taxon>
        <taxon>Xanthomonas</taxon>
    </lineage>
</organism>
<dbReference type="Proteomes" id="UP001228059">
    <property type="component" value="Chromosome"/>
</dbReference>
<dbReference type="EMBL" id="CP127225">
    <property type="protein sequence ID" value="WIX06794.1"/>
    <property type="molecule type" value="Genomic_DNA"/>
</dbReference>
<dbReference type="InterPro" id="IPR008000">
    <property type="entry name" value="Rham/fucose_mutarotase"/>
</dbReference>
<keyword evidence="1" id="KW-0413">Isomerase</keyword>
<gene>
    <name evidence="1" type="ORF">QN060_00765</name>
</gene>
<sequence>MPRLCYVLDLHDDAALIAEYERWHQPTEVWPEVVASLRQAGILELEIFRSGDRLVMLMDVSEHYDPAAKAARDAADPRIQAWEALMWRFQKPLPGSAPGEKWREAGKIFALSRAVEAQRQQFFRSA</sequence>
<dbReference type="GO" id="GO:0036373">
    <property type="term" value="F:L-fucose mutarotase activity"/>
    <property type="evidence" value="ECO:0007669"/>
    <property type="project" value="UniProtKB-EC"/>
</dbReference>
<name>A0AAJ6GU26_9XANT</name>
<dbReference type="EC" id="5.1.3.29" evidence="1"/>
<dbReference type="InterPro" id="IPR011008">
    <property type="entry name" value="Dimeric_a/b-barrel"/>
</dbReference>